<feature type="transmembrane region" description="Helical" evidence="1">
    <location>
        <begin position="199"/>
        <end position="218"/>
    </location>
</feature>
<feature type="transmembrane region" description="Helical" evidence="1">
    <location>
        <begin position="224"/>
        <end position="244"/>
    </location>
</feature>
<proteinExistence type="predicted"/>
<comment type="caution">
    <text evidence="2">The sequence shown here is derived from an EMBL/GenBank/DDBJ whole genome shotgun (WGS) entry which is preliminary data.</text>
</comment>
<feature type="transmembrane region" description="Helical" evidence="1">
    <location>
        <begin position="251"/>
        <end position="269"/>
    </location>
</feature>
<evidence type="ECO:0000313" key="2">
    <source>
        <dbReference type="EMBL" id="ETO27093.1"/>
    </source>
</evidence>
<reference evidence="2 3" key="1">
    <citation type="journal article" date="2013" name="Curr. Biol.">
        <title>The Genome of the Foraminiferan Reticulomyxa filosa.</title>
        <authorList>
            <person name="Glockner G."/>
            <person name="Hulsmann N."/>
            <person name="Schleicher M."/>
            <person name="Noegel A.A."/>
            <person name="Eichinger L."/>
            <person name="Gallinger C."/>
            <person name="Pawlowski J."/>
            <person name="Sierra R."/>
            <person name="Euteneuer U."/>
            <person name="Pillet L."/>
            <person name="Moustafa A."/>
            <person name="Platzer M."/>
            <person name="Groth M."/>
            <person name="Szafranski K."/>
            <person name="Schliwa M."/>
        </authorList>
    </citation>
    <scope>NUCLEOTIDE SEQUENCE [LARGE SCALE GENOMIC DNA]</scope>
</reference>
<gene>
    <name evidence="2" type="ORF">RFI_10039</name>
</gene>
<protein>
    <submittedName>
        <fullName evidence="2">Uncharacterized protein</fullName>
    </submittedName>
</protein>
<name>X6NMD6_RETFI</name>
<keyword evidence="1" id="KW-1133">Transmembrane helix</keyword>
<accession>X6NMD6</accession>
<dbReference type="Proteomes" id="UP000023152">
    <property type="component" value="Unassembled WGS sequence"/>
</dbReference>
<keyword evidence="3" id="KW-1185">Reference proteome</keyword>
<sequence length="273" mass="31173">MKLYKDKEVKKTSSVAVARYRYGFIFYCCGQFSKTADIVQAFIDPQTPLHEQCALNLELSKFIQSLIQYTTKQIIGQQKLELPPLLKPFADQFFQNEQLLDLSAPRSLPSPNKKRKANKHKLVSNAEIPTSVPMMPVNSNQIDSNFNLVPQPGCNETTVIENACSEQWLISGFDPMLSLAHDNKSRLFSNSKKAKKKKLLCVIFLVILSEILIIYVGLCELYLVGLSFFLCFDYLFVILFTLLVGGKWKGYGCSLNFLIFFRLLYAFFFDLPL</sequence>
<organism evidence="2 3">
    <name type="scientific">Reticulomyxa filosa</name>
    <dbReference type="NCBI Taxonomy" id="46433"/>
    <lineage>
        <taxon>Eukaryota</taxon>
        <taxon>Sar</taxon>
        <taxon>Rhizaria</taxon>
        <taxon>Retaria</taxon>
        <taxon>Foraminifera</taxon>
        <taxon>Monothalamids</taxon>
        <taxon>Reticulomyxidae</taxon>
        <taxon>Reticulomyxa</taxon>
    </lineage>
</organism>
<keyword evidence="1" id="KW-0472">Membrane</keyword>
<keyword evidence="1" id="KW-0812">Transmembrane</keyword>
<evidence type="ECO:0000256" key="1">
    <source>
        <dbReference type="SAM" id="Phobius"/>
    </source>
</evidence>
<evidence type="ECO:0000313" key="3">
    <source>
        <dbReference type="Proteomes" id="UP000023152"/>
    </source>
</evidence>
<dbReference type="AlphaFoldDB" id="X6NMD6"/>
<dbReference type="EMBL" id="ASPP01007463">
    <property type="protein sequence ID" value="ETO27093.1"/>
    <property type="molecule type" value="Genomic_DNA"/>
</dbReference>